<organism evidence="2 3">
    <name type="scientific">Pseudopedobacter saltans</name>
    <dbReference type="NCBI Taxonomy" id="151895"/>
    <lineage>
        <taxon>Bacteria</taxon>
        <taxon>Pseudomonadati</taxon>
        <taxon>Bacteroidota</taxon>
        <taxon>Sphingobacteriia</taxon>
        <taxon>Sphingobacteriales</taxon>
        <taxon>Sphingobacteriaceae</taxon>
        <taxon>Pseudopedobacter</taxon>
    </lineage>
</organism>
<comment type="caution">
    <text evidence="2">The sequence shown here is derived from an EMBL/GenBank/DDBJ whole genome shotgun (WGS) entry which is preliminary data.</text>
</comment>
<feature type="transmembrane region" description="Helical" evidence="1">
    <location>
        <begin position="149"/>
        <end position="172"/>
    </location>
</feature>
<keyword evidence="1" id="KW-1133">Transmembrane helix</keyword>
<proteinExistence type="predicted"/>
<evidence type="ECO:0000256" key="1">
    <source>
        <dbReference type="SAM" id="Phobius"/>
    </source>
</evidence>
<reference evidence="2 3" key="1">
    <citation type="submission" date="2017-11" db="EMBL/GenBank/DDBJ databases">
        <title>Infants hospitalized years apart are colonized by the same room-sourced microbial strains.</title>
        <authorList>
            <person name="Brooks B."/>
            <person name="Olm M.R."/>
            <person name="Firek B.A."/>
            <person name="Baker R."/>
            <person name="Thomas B.C."/>
            <person name="Morowitz M.J."/>
            <person name="Banfield J.F."/>
        </authorList>
    </citation>
    <scope>NUCLEOTIDE SEQUENCE [LARGE SCALE GENOMIC DNA]</scope>
    <source>
        <strain evidence="2">S2_009_000_R2_76</strain>
    </source>
</reference>
<name>A0A2W5F9A4_9SPHI</name>
<gene>
    <name evidence="2" type="ORF">DI598_03170</name>
</gene>
<protein>
    <submittedName>
        <fullName evidence="2">Uncharacterized protein</fullName>
    </submittedName>
</protein>
<sequence>MPSYFSIIIELISICFAIFFIGNKRGWIFIFIPYLLLTVTVELIGYVLDNIYLKSNHFIFNLYYPFFAGFNFWVLHHCINLIKKISGWIWFMLVTIDVLVYLIEFIVNKFTSFVQHTNIVTMLLLTIICCYYYYILLKQDKYFSLAKYYPFWLVSGIFIFCFGSTMCSIFYIQLMQIKHKYNIPIRIILYFIFNIFLYGFWSYSFVCFGRKKK</sequence>
<keyword evidence="1" id="KW-0472">Membrane</keyword>
<feature type="transmembrane region" description="Helical" evidence="1">
    <location>
        <begin position="58"/>
        <end position="75"/>
    </location>
</feature>
<dbReference type="AlphaFoldDB" id="A0A2W5F9A4"/>
<evidence type="ECO:0000313" key="3">
    <source>
        <dbReference type="Proteomes" id="UP000249645"/>
    </source>
</evidence>
<keyword evidence="1" id="KW-0812">Transmembrane</keyword>
<feature type="transmembrane region" description="Helical" evidence="1">
    <location>
        <begin position="6"/>
        <end position="22"/>
    </location>
</feature>
<feature type="transmembrane region" description="Helical" evidence="1">
    <location>
        <begin position="187"/>
        <end position="208"/>
    </location>
</feature>
<feature type="transmembrane region" description="Helical" evidence="1">
    <location>
        <begin position="87"/>
        <end position="107"/>
    </location>
</feature>
<accession>A0A2W5F9A4</accession>
<dbReference type="Proteomes" id="UP000249645">
    <property type="component" value="Unassembled WGS sequence"/>
</dbReference>
<feature type="transmembrane region" description="Helical" evidence="1">
    <location>
        <begin position="27"/>
        <end position="46"/>
    </location>
</feature>
<dbReference type="EMBL" id="QFOI01000030">
    <property type="protein sequence ID" value="PZP51463.1"/>
    <property type="molecule type" value="Genomic_DNA"/>
</dbReference>
<evidence type="ECO:0000313" key="2">
    <source>
        <dbReference type="EMBL" id="PZP51463.1"/>
    </source>
</evidence>
<feature type="transmembrane region" description="Helical" evidence="1">
    <location>
        <begin position="119"/>
        <end position="137"/>
    </location>
</feature>